<name>A0ACA9RCZ1_9GLOM</name>
<proteinExistence type="predicted"/>
<gene>
    <name evidence="1" type="ORF">RPERSI_LOCUS18437</name>
</gene>
<dbReference type="EMBL" id="CAJVQC010048819">
    <property type="protein sequence ID" value="CAG8786762.1"/>
    <property type="molecule type" value="Genomic_DNA"/>
</dbReference>
<evidence type="ECO:0000313" key="2">
    <source>
        <dbReference type="Proteomes" id="UP000789920"/>
    </source>
</evidence>
<organism evidence="1 2">
    <name type="scientific">Racocetra persica</name>
    <dbReference type="NCBI Taxonomy" id="160502"/>
    <lineage>
        <taxon>Eukaryota</taxon>
        <taxon>Fungi</taxon>
        <taxon>Fungi incertae sedis</taxon>
        <taxon>Mucoromycota</taxon>
        <taxon>Glomeromycotina</taxon>
        <taxon>Glomeromycetes</taxon>
        <taxon>Diversisporales</taxon>
        <taxon>Gigasporaceae</taxon>
        <taxon>Racocetra</taxon>
    </lineage>
</organism>
<feature type="non-terminal residue" evidence="1">
    <location>
        <position position="1"/>
    </location>
</feature>
<evidence type="ECO:0000313" key="1">
    <source>
        <dbReference type="EMBL" id="CAG8786762.1"/>
    </source>
</evidence>
<keyword evidence="2" id="KW-1185">Reference proteome</keyword>
<protein>
    <submittedName>
        <fullName evidence="1">9189_t:CDS:1</fullName>
    </submittedName>
</protein>
<comment type="caution">
    <text evidence="1">The sequence shown here is derived from an EMBL/GenBank/DDBJ whole genome shotgun (WGS) entry which is preliminary data.</text>
</comment>
<reference evidence="1" key="1">
    <citation type="submission" date="2021-06" db="EMBL/GenBank/DDBJ databases">
        <authorList>
            <person name="Kallberg Y."/>
            <person name="Tangrot J."/>
            <person name="Rosling A."/>
        </authorList>
    </citation>
    <scope>NUCLEOTIDE SEQUENCE</scope>
    <source>
        <strain evidence="1">MA461A</strain>
    </source>
</reference>
<dbReference type="Proteomes" id="UP000789920">
    <property type="component" value="Unassembled WGS sequence"/>
</dbReference>
<accession>A0ACA9RCZ1</accession>
<sequence length="308" mass="35445">IEVSDLLKAKCKITVNNNPDKVFVADLLKPKHKIVAHNNQAEVSVTDLLKHKRVANKTSLTNLLKRKKMVNEASLLKPKHKKKADKTFPNKWCVYICSCNLCNGVKVDPILKRLIQKIKVCEVQAISNGPYNNINIAPFDNAIYNMLNEDARQNISSDLIKDLLIFKPRTTYFHTPKLLENIQVPDIYSNENADNSNNKSGSKDESISDNFSEDENWELDQDIVQNKELFKSPDIDNNKSFIINDLNDSLDTEIILWLFKFQQRYQVADVALESLIKFLQKILTYTDKLQFKDFSTSLYIAKKFLGIF</sequence>